<feature type="domain" description="Protein kinase" evidence="5">
    <location>
        <begin position="15"/>
        <end position="268"/>
    </location>
</feature>
<evidence type="ECO:0000256" key="2">
    <source>
        <dbReference type="ARBA" id="ARBA00022741"/>
    </source>
</evidence>
<dbReference type="GO" id="GO:0004674">
    <property type="term" value="F:protein serine/threonine kinase activity"/>
    <property type="evidence" value="ECO:0007669"/>
    <property type="project" value="UniProtKB-KW"/>
</dbReference>
<evidence type="ECO:0000256" key="4">
    <source>
        <dbReference type="ARBA" id="ARBA00022840"/>
    </source>
</evidence>
<dbReference type="SUPFAM" id="SSF56112">
    <property type="entry name" value="Protein kinase-like (PK-like)"/>
    <property type="match status" value="1"/>
</dbReference>
<dbReference type="InterPro" id="IPR001680">
    <property type="entry name" value="WD40_rpt"/>
</dbReference>
<sequence length="1193" mass="128171">MKSLLPGDPQHVGDYWLAGRLGEGGQGVVYDAYDGEGRRVAIKVLHASGDERTREQLARESAAARRVASFCTARVLHTDLEARKPYIVSEYVEGRSLRAAGRRFTGDDLHRLGTAIVTALTAIHEAGVLHRDLKPDNVLLSPDGPRVIDFGVARTADMSLTATGQVAGTPTYMAPEVFTGQRADAKADVFAWGAIMVFAATGEDPFRADTLGAVMHKVLSLHPGLSAIPPSMRPLVEAALEKDPEARPTSRGLLLALVSGYGGDTPGLMAEGTRTARGVHVPDTADPALGTIAEDAYGALAPEQRELAPEVFLRLVSIGEDGRESGRLAPREELIEGRPEREATAVEHILRVFSYLVSEKDGAVGLTRPALLRAWPRLRMWVEADRDGLALLGQIATAARYWAENGRRDGDLLQGSRLEGALSWAATRRKHLSLTQRERDFLTAGTSLARKRARRRRLTTIALAGLLVAALAAGGVAVRQSGLADDRRDIAIGRQVAAEADRLRTTDAVKAMLLSVAGWRLAPGADTRASLMASLYRPERAVFRQPPAKGIGVRTVSQDGRTLVSASEEGTAVYDVRTGRRRAFWKWPGARIVPLTAELSPSGKLLVVVTERSVTAWDTMTGAKRAEHPVKDWASAVPAFGGNESIVAIKLESEDAVLWNVRTGRIVQTPLRQMNSVVVAPDGRMVAGVGLRGLEVRRLPGLGKDTRFPEDCGTLVTFSRDGRYLLCAGAELTRFDVATGEAVPVAPGADDTAWWAWAEDGSAAEVDRAVHKGVRFSADGTLVVGFADASIRLWSVETGARLFSYRTEGVPSDVWIDPDGRTIRYLQDDEVVSLDVRSPVSTSTMRRIGEEPRLSPDGRWVVTTDGNGESPLRIWDVRARRYSGVLPGTEFSNGDVVFDRSGRTVVAGISGNDLLRAWDVATRRLRWRTPVPDGDVVTDATFTADGKRLLVVLAHLQRGRRPAYRLWELDAGSGRPIRKVPLSMPVGSVAYTGDGKSVVSDVGRIFDAATGRPVDLGFPTIGAAGLVATSPIGPLVAVSGGEGTFVLWDTQQYAPVPPALRGTLGISAVSLAFSPDGSLVAAYGDDENVIGTSGRSGLVQVWDVETKRLVAAVPLFGDAAKGLAFTADGRRLIAIDRRGTLSEIPVAEDQVAEVVCERAGRTLAPAEWRRYLIDVPYLDICPPAGRQSASSTP</sequence>
<evidence type="ECO:0000313" key="6">
    <source>
        <dbReference type="EMBL" id="MFF3666966.1"/>
    </source>
</evidence>
<name>A0ABW6SPZ9_9ACTN</name>
<evidence type="ECO:0000256" key="1">
    <source>
        <dbReference type="ARBA" id="ARBA00022679"/>
    </source>
</evidence>
<dbReference type="Gene3D" id="3.30.200.20">
    <property type="entry name" value="Phosphorylase Kinase, domain 1"/>
    <property type="match status" value="1"/>
</dbReference>
<dbReference type="SMART" id="SM00220">
    <property type="entry name" value="S_TKc"/>
    <property type="match status" value="1"/>
</dbReference>
<dbReference type="Pfam" id="PF00069">
    <property type="entry name" value="Pkinase"/>
    <property type="match status" value="1"/>
</dbReference>
<comment type="caution">
    <text evidence="6">The sequence shown here is derived from an EMBL/GenBank/DDBJ whole genome shotgun (WGS) entry which is preliminary data.</text>
</comment>
<keyword evidence="3 6" id="KW-0418">Kinase</keyword>
<accession>A0ABW6SPZ9</accession>
<dbReference type="SMART" id="SM00320">
    <property type="entry name" value="WD40"/>
    <property type="match status" value="5"/>
</dbReference>
<reference evidence="6 7" key="1">
    <citation type="submission" date="2024-10" db="EMBL/GenBank/DDBJ databases">
        <title>The Natural Products Discovery Center: Release of the First 8490 Sequenced Strains for Exploring Actinobacteria Biosynthetic Diversity.</title>
        <authorList>
            <person name="Kalkreuter E."/>
            <person name="Kautsar S.A."/>
            <person name="Yang D."/>
            <person name="Bader C.D."/>
            <person name="Teijaro C.N."/>
            <person name="Fluegel L."/>
            <person name="Davis C.M."/>
            <person name="Simpson J.R."/>
            <person name="Lauterbach L."/>
            <person name="Steele A.D."/>
            <person name="Gui C."/>
            <person name="Meng S."/>
            <person name="Li G."/>
            <person name="Viehrig K."/>
            <person name="Ye F."/>
            <person name="Su P."/>
            <person name="Kiefer A.F."/>
            <person name="Nichols A."/>
            <person name="Cepeda A.J."/>
            <person name="Yan W."/>
            <person name="Fan B."/>
            <person name="Jiang Y."/>
            <person name="Adhikari A."/>
            <person name="Zheng C.-J."/>
            <person name="Schuster L."/>
            <person name="Cowan T.M."/>
            <person name="Smanski M.J."/>
            <person name="Chevrette M.G."/>
            <person name="De Carvalho L.P.S."/>
            <person name="Shen B."/>
        </authorList>
    </citation>
    <scope>NUCLEOTIDE SEQUENCE [LARGE SCALE GENOMIC DNA]</scope>
    <source>
        <strain evidence="6 7">NPDC002173</strain>
    </source>
</reference>
<dbReference type="InterPro" id="IPR000719">
    <property type="entry name" value="Prot_kinase_dom"/>
</dbReference>
<dbReference type="Gene3D" id="1.10.510.10">
    <property type="entry name" value="Transferase(Phosphotransferase) domain 1"/>
    <property type="match status" value="1"/>
</dbReference>
<evidence type="ECO:0000259" key="5">
    <source>
        <dbReference type="PROSITE" id="PS50011"/>
    </source>
</evidence>
<dbReference type="RefSeq" id="WP_387411716.1">
    <property type="nucleotide sequence ID" value="NZ_JBIASD010000008.1"/>
</dbReference>
<keyword evidence="6" id="KW-0723">Serine/threonine-protein kinase</keyword>
<proteinExistence type="predicted"/>
<dbReference type="InterPro" id="IPR049052">
    <property type="entry name" value="nSTAND1"/>
</dbReference>
<keyword evidence="4" id="KW-0067">ATP-binding</keyword>
<evidence type="ECO:0000313" key="7">
    <source>
        <dbReference type="Proteomes" id="UP001602013"/>
    </source>
</evidence>
<keyword evidence="2" id="KW-0547">Nucleotide-binding</keyword>
<dbReference type="CDD" id="cd14014">
    <property type="entry name" value="STKc_PknB_like"/>
    <property type="match status" value="1"/>
</dbReference>
<dbReference type="Pfam" id="PF20703">
    <property type="entry name" value="nSTAND1"/>
    <property type="match status" value="1"/>
</dbReference>
<dbReference type="InterPro" id="IPR011009">
    <property type="entry name" value="Kinase-like_dom_sf"/>
</dbReference>
<gene>
    <name evidence="6" type="ORF">ACFYXI_15315</name>
</gene>
<keyword evidence="1" id="KW-0808">Transferase</keyword>
<dbReference type="PANTHER" id="PTHR43289">
    <property type="entry name" value="MITOGEN-ACTIVATED PROTEIN KINASE KINASE KINASE 20-RELATED"/>
    <property type="match status" value="1"/>
</dbReference>
<dbReference type="SUPFAM" id="SSF50998">
    <property type="entry name" value="Quinoprotein alcohol dehydrogenase-like"/>
    <property type="match status" value="2"/>
</dbReference>
<organism evidence="6 7">
    <name type="scientific">Microtetraspora malaysiensis</name>
    <dbReference type="NCBI Taxonomy" id="161358"/>
    <lineage>
        <taxon>Bacteria</taxon>
        <taxon>Bacillati</taxon>
        <taxon>Actinomycetota</taxon>
        <taxon>Actinomycetes</taxon>
        <taxon>Streptosporangiales</taxon>
        <taxon>Streptosporangiaceae</taxon>
        <taxon>Microtetraspora</taxon>
    </lineage>
</organism>
<dbReference type="Gene3D" id="2.130.10.10">
    <property type="entry name" value="YVTN repeat-like/Quinoprotein amine dehydrogenase"/>
    <property type="match status" value="3"/>
</dbReference>
<dbReference type="InterPro" id="IPR015943">
    <property type="entry name" value="WD40/YVTN_repeat-like_dom_sf"/>
</dbReference>
<dbReference type="PANTHER" id="PTHR43289:SF34">
    <property type="entry name" value="SERINE_THREONINE-PROTEIN KINASE YBDM-RELATED"/>
    <property type="match status" value="1"/>
</dbReference>
<dbReference type="PROSITE" id="PS50011">
    <property type="entry name" value="PROTEIN_KINASE_DOM"/>
    <property type="match status" value="1"/>
</dbReference>
<dbReference type="PROSITE" id="PS00108">
    <property type="entry name" value="PROTEIN_KINASE_ST"/>
    <property type="match status" value="1"/>
</dbReference>
<dbReference type="EMBL" id="JBIASD010000008">
    <property type="protein sequence ID" value="MFF3666966.1"/>
    <property type="molecule type" value="Genomic_DNA"/>
</dbReference>
<protein>
    <submittedName>
        <fullName evidence="6">WD40 repeat domain-containing serine/threonine protein kinase</fullName>
    </submittedName>
</protein>
<dbReference type="InterPro" id="IPR008271">
    <property type="entry name" value="Ser/Thr_kinase_AS"/>
</dbReference>
<dbReference type="InterPro" id="IPR011047">
    <property type="entry name" value="Quinoprotein_ADH-like_sf"/>
</dbReference>
<dbReference type="Proteomes" id="UP001602013">
    <property type="component" value="Unassembled WGS sequence"/>
</dbReference>
<evidence type="ECO:0000256" key="3">
    <source>
        <dbReference type="ARBA" id="ARBA00022777"/>
    </source>
</evidence>
<keyword evidence="7" id="KW-1185">Reference proteome</keyword>